<reference evidence="3 4" key="1">
    <citation type="submission" date="2024-02" db="EMBL/GenBank/DDBJ databases">
        <authorList>
            <person name="Chen Y."/>
            <person name="Shah S."/>
            <person name="Dougan E. K."/>
            <person name="Thang M."/>
            <person name="Chan C."/>
        </authorList>
    </citation>
    <scope>NUCLEOTIDE SEQUENCE [LARGE SCALE GENOMIC DNA]</scope>
</reference>
<evidence type="ECO:0000256" key="2">
    <source>
        <dbReference type="SAM" id="MobiDB-lite"/>
    </source>
</evidence>
<feature type="compositionally biased region" description="Basic residues" evidence="2">
    <location>
        <begin position="428"/>
        <end position="440"/>
    </location>
</feature>
<keyword evidence="4" id="KW-1185">Reference proteome</keyword>
<accession>A0ABP0S5B7</accession>
<dbReference type="Proteomes" id="UP001642484">
    <property type="component" value="Unassembled WGS sequence"/>
</dbReference>
<feature type="compositionally biased region" description="Low complexity" evidence="2">
    <location>
        <begin position="187"/>
        <end position="197"/>
    </location>
</feature>
<protein>
    <submittedName>
        <fullName evidence="3">Uncharacterized protein</fullName>
    </submittedName>
</protein>
<gene>
    <name evidence="3" type="ORF">CCMP2556_LOCUS50179</name>
</gene>
<name>A0ABP0S5B7_9DINO</name>
<feature type="compositionally biased region" description="Basic and acidic residues" evidence="2">
    <location>
        <begin position="405"/>
        <end position="415"/>
    </location>
</feature>
<comment type="caution">
    <text evidence="3">The sequence shown here is derived from an EMBL/GenBank/DDBJ whole genome shotgun (WGS) entry which is preliminary data.</text>
</comment>
<evidence type="ECO:0000313" key="4">
    <source>
        <dbReference type="Proteomes" id="UP001642484"/>
    </source>
</evidence>
<feature type="compositionally biased region" description="Basic and acidic residues" evidence="2">
    <location>
        <begin position="441"/>
        <end position="489"/>
    </location>
</feature>
<proteinExistence type="predicted"/>
<feature type="non-terminal residue" evidence="3">
    <location>
        <position position="500"/>
    </location>
</feature>
<evidence type="ECO:0000256" key="1">
    <source>
        <dbReference type="SAM" id="Coils"/>
    </source>
</evidence>
<organism evidence="3 4">
    <name type="scientific">Durusdinium trenchii</name>
    <dbReference type="NCBI Taxonomy" id="1381693"/>
    <lineage>
        <taxon>Eukaryota</taxon>
        <taxon>Sar</taxon>
        <taxon>Alveolata</taxon>
        <taxon>Dinophyceae</taxon>
        <taxon>Suessiales</taxon>
        <taxon>Symbiodiniaceae</taxon>
        <taxon>Durusdinium</taxon>
    </lineage>
</organism>
<keyword evidence="1" id="KW-0175">Coiled coil</keyword>
<feature type="coiled-coil region" evidence="1">
    <location>
        <begin position="16"/>
        <end position="48"/>
    </location>
</feature>
<feature type="compositionally biased region" description="Low complexity" evidence="2">
    <location>
        <begin position="119"/>
        <end position="138"/>
    </location>
</feature>
<sequence>ATTVPGTDEEAKANALRGLKELREMERLEAEAAKNAELERRRQLLTAKTIVLGDESQGDEVAQPTQQMVDQEAALDHYLNEFPILVKRFGQEHATRIQMEREAAVIQYRDSLKVTPAAAKASEPAGKAVAAAPKAAGKTKADDKENKQPAANNGQVKEPAKRPADLTSADASAAKKSKQHPSPATQSSLVSPTSSAPSPSPPSAPSSESGGGSGLQRACTHTSLSALLNRAATFEADGLDPEGFECALKADVASHGAGEAGVEEKSESKATRDKEKHNRRMRFYRSLKRNEKTCKLHLLYEQWCSANELWKQSSLVLRMKKAVNSKTRGARRWMTKKDIEARYDAEVAAEIIEAKSKPEMEGILWKPHPDLPGREDMRLYLCWDESTEEETTDDLVEMMYEGYDDDVKRREKSKESEDDEESSEDKKGKKKTKAKSKKPEKKPEKEKEKTAEELQKEKEKDEKRKDEERRKAEKEKAKQEEKKKQEIRSKGKKAWAWASH</sequence>
<feature type="non-terminal residue" evidence="3">
    <location>
        <position position="1"/>
    </location>
</feature>
<feature type="region of interest" description="Disordered" evidence="2">
    <location>
        <begin position="119"/>
        <end position="217"/>
    </location>
</feature>
<feature type="compositionally biased region" description="Basic and acidic residues" evidence="2">
    <location>
        <begin position="262"/>
        <end position="276"/>
    </location>
</feature>
<evidence type="ECO:0000313" key="3">
    <source>
        <dbReference type="EMBL" id="CAK9107545.1"/>
    </source>
</evidence>
<dbReference type="EMBL" id="CAXAMN010027005">
    <property type="protein sequence ID" value="CAK9107545.1"/>
    <property type="molecule type" value="Genomic_DNA"/>
</dbReference>
<feature type="region of interest" description="Disordered" evidence="2">
    <location>
        <begin position="403"/>
        <end position="500"/>
    </location>
</feature>
<feature type="region of interest" description="Disordered" evidence="2">
    <location>
        <begin position="257"/>
        <end position="277"/>
    </location>
</feature>